<sequence length="252" mass="28504">MPRHPLRRLSGALPRLLAPLAALLLLAACQPSVPRGSELFPLDAGRVWTYRVITEREDESREVETLTLRTLGPEMLDDVAARKPGEAWRRRSDSGVDYWLRSDASGIYRVASKSDLQAEPQPDAQPRYVLKQPYAEGTNWTGETTPYLLVRTQDWPREIRHVHPQLPITYAIVATAVEVKVNGKVYSDCLKVEGRGALHLFVDPVVGFRDVPVLQREWFCPGSGLVRLEREELTGSRYTYGGRLLMELIEET</sequence>
<organism evidence="2 3">
    <name type="scientific">Aquariibacter lacus</name>
    <dbReference type="NCBI Taxonomy" id="2801332"/>
    <lineage>
        <taxon>Bacteria</taxon>
        <taxon>Pseudomonadati</taxon>
        <taxon>Pseudomonadota</taxon>
        <taxon>Betaproteobacteria</taxon>
        <taxon>Burkholderiales</taxon>
        <taxon>Sphaerotilaceae</taxon>
        <taxon>Aquariibacter</taxon>
    </lineage>
</organism>
<gene>
    <name evidence="2" type="ORF">JI742_10660</name>
</gene>
<dbReference type="Proteomes" id="UP000643207">
    <property type="component" value="Unassembled WGS sequence"/>
</dbReference>
<dbReference type="RefSeq" id="WP_201826707.1">
    <property type="nucleotide sequence ID" value="NZ_JAERRA010000002.1"/>
</dbReference>
<protein>
    <recommendedName>
        <fullName evidence="4">DUF3108 domain-containing protein</fullName>
    </recommendedName>
</protein>
<dbReference type="PROSITE" id="PS51257">
    <property type="entry name" value="PROKAR_LIPOPROTEIN"/>
    <property type="match status" value="1"/>
</dbReference>
<keyword evidence="1" id="KW-0732">Signal</keyword>
<evidence type="ECO:0008006" key="4">
    <source>
        <dbReference type="Google" id="ProtNLM"/>
    </source>
</evidence>
<dbReference type="AlphaFoldDB" id="A0A9X1BNR4"/>
<evidence type="ECO:0000256" key="1">
    <source>
        <dbReference type="SAM" id="SignalP"/>
    </source>
</evidence>
<dbReference type="EMBL" id="JAERRA010000002">
    <property type="protein sequence ID" value="MBL0720347.1"/>
    <property type="molecule type" value="Genomic_DNA"/>
</dbReference>
<feature type="signal peptide" evidence="1">
    <location>
        <begin position="1"/>
        <end position="27"/>
    </location>
</feature>
<reference evidence="2 3" key="1">
    <citation type="submission" date="2021-01" db="EMBL/GenBank/DDBJ databases">
        <title>Piscinibacter sp. Jin2 Genome sequencing and assembly.</title>
        <authorList>
            <person name="Kim I."/>
        </authorList>
    </citation>
    <scope>NUCLEOTIDE SEQUENCE [LARGE SCALE GENOMIC DNA]</scope>
    <source>
        <strain evidence="2 3">Jin2</strain>
    </source>
</reference>
<evidence type="ECO:0000313" key="2">
    <source>
        <dbReference type="EMBL" id="MBL0720347.1"/>
    </source>
</evidence>
<keyword evidence="3" id="KW-1185">Reference proteome</keyword>
<comment type="caution">
    <text evidence="2">The sequence shown here is derived from an EMBL/GenBank/DDBJ whole genome shotgun (WGS) entry which is preliminary data.</text>
</comment>
<proteinExistence type="predicted"/>
<feature type="chain" id="PRO_5040807745" description="DUF3108 domain-containing protein" evidence="1">
    <location>
        <begin position="28"/>
        <end position="252"/>
    </location>
</feature>
<name>A0A9X1BNR4_9BURK</name>
<accession>A0A9X1BNR4</accession>
<evidence type="ECO:0000313" key="3">
    <source>
        <dbReference type="Proteomes" id="UP000643207"/>
    </source>
</evidence>